<proteinExistence type="predicted"/>
<dbReference type="PROSITE" id="PS50095">
    <property type="entry name" value="PLAT"/>
    <property type="match status" value="1"/>
</dbReference>
<evidence type="ECO:0000313" key="3">
    <source>
        <dbReference type="EMBL" id="MBY8337542.1"/>
    </source>
</evidence>
<evidence type="ECO:0000256" key="1">
    <source>
        <dbReference type="SAM" id="MobiDB-lite"/>
    </source>
</evidence>
<feature type="domain" description="PLAT" evidence="2">
    <location>
        <begin position="1"/>
        <end position="44"/>
    </location>
</feature>
<dbReference type="Proteomes" id="UP000759298">
    <property type="component" value="Unassembled WGS sequence"/>
</dbReference>
<organism evidence="3 4">
    <name type="scientific">Alteriqipengyuania abyssalis</name>
    <dbReference type="NCBI Taxonomy" id="2860200"/>
    <lineage>
        <taxon>Bacteria</taxon>
        <taxon>Pseudomonadati</taxon>
        <taxon>Pseudomonadota</taxon>
        <taxon>Alphaproteobacteria</taxon>
        <taxon>Sphingomonadales</taxon>
        <taxon>Erythrobacteraceae</taxon>
        <taxon>Alteriqipengyuania</taxon>
    </lineage>
</organism>
<keyword evidence="4" id="KW-1185">Reference proteome</keyword>
<gene>
    <name evidence="3" type="ORF">KYN89_10815</name>
</gene>
<feature type="compositionally biased region" description="Low complexity" evidence="1">
    <location>
        <begin position="181"/>
        <end position="190"/>
    </location>
</feature>
<dbReference type="RefSeq" id="WP_222825087.1">
    <property type="nucleotide sequence ID" value="NZ_JAHWXP010000003.1"/>
</dbReference>
<evidence type="ECO:0000313" key="4">
    <source>
        <dbReference type="Proteomes" id="UP000759298"/>
    </source>
</evidence>
<dbReference type="EMBL" id="JAHWXP010000003">
    <property type="protein sequence ID" value="MBY8337542.1"/>
    <property type="molecule type" value="Genomic_DNA"/>
</dbReference>
<protein>
    <recommendedName>
        <fullName evidence="2">PLAT domain-containing protein</fullName>
    </recommendedName>
</protein>
<sequence>MRDEWAADPVKLQNLEDKRIELEFLIQDWFDPNVWQIENRSERQRVRSEILAAERGAAFNSSEVSAALPEYNFDTVVLTELVASVDIPNIVGIDACAGMLRASVRAVEPELLVSLQGVRGALVQYLGRSERTGQLYMWRAITSHMSDQLSRASGRREQRVSRDQVVCVQKAAADAAVLAAQSTQQSTQTQPALDIDISNVGGRE</sequence>
<comment type="caution">
    <text evidence="3">The sequence shown here is derived from an EMBL/GenBank/DDBJ whole genome shotgun (WGS) entry which is preliminary data.</text>
</comment>
<feature type="region of interest" description="Disordered" evidence="1">
    <location>
        <begin position="181"/>
        <end position="204"/>
    </location>
</feature>
<evidence type="ECO:0000259" key="2">
    <source>
        <dbReference type="PROSITE" id="PS50095"/>
    </source>
</evidence>
<name>A0ABS7PFR6_9SPHN</name>
<dbReference type="InterPro" id="IPR001024">
    <property type="entry name" value="PLAT/LH2_dom"/>
</dbReference>
<accession>A0ABS7PFR6</accession>
<reference evidence="3 4" key="1">
    <citation type="submission" date="2021-07" db="EMBL/GenBank/DDBJ databases">
        <title>Alteriqipengyuania abyssalis NZ-12B nov, sp.nov isolated from deep sea sponge in pacific ocean.</title>
        <authorList>
            <person name="Tareen S."/>
            <person name="Wink J."/>
        </authorList>
    </citation>
    <scope>NUCLEOTIDE SEQUENCE [LARGE SCALE GENOMIC DNA]</scope>
    <source>
        <strain evidence="3 4">NZ-12B</strain>
    </source>
</reference>